<feature type="compositionally biased region" description="Polar residues" evidence="1">
    <location>
        <begin position="1"/>
        <end position="12"/>
    </location>
</feature>
<dbReference type="GO" id="GO:0005200">
    <property type="term" value="F:structural constituent of cytoskeleton"/>
    <property type="evidence" value="ECO:0007669"/>
    <property type="project" value="TreeGrafter"/>
</dbReference>
<feature type="compositionally biased region" description="Basic residues" evidence="1">
    <location>
        <begin position="810"/>
        <end position="819"/>
    </location>
</feature>
<feature type="region of interest" description="Disordered" evidence="1">
    <location>
        <begin position="630"/>
        <end position="668"/>
    </location>
</feature>
<dbReference type="AlphaFoldDB" id="A0A9W6ZYX6"/>
<dbReference type="EMBL" id="BRXZ01006457">
    <property type="protein sequence ID" value="GMH60976.1"/>
    <property type="molecule type" value="Genomic_DNA"/>
</dbReference>
<feature type="compositionally biased region" description="Basic and acidic residues" evidence="1">
    <location>
        <begin position="37"/>
        <end position="58"/>
    </location>
</feature>
<dbReference type="PANTHER" id="PTHR47357">
    <property type="entry name" value="COP1-INTERACTIVE PROTEIN 1"/>
    <property type="match status" value="1"/>
</dbReference>
<sequence>MQSSSNEQSSDQIEIDTDPNMSSTSPSPMELKVTHPCNEEVEKEVEKKEKSTLNDARAHSHKKVVRVVLGPYSSNPQVKVLKKNVNTSTKVMDELAQTVIANLTKEYGDEMGGFKDVVFVPVPNSDKGEPKVKSLTTSMALVLDKSSTGGDKRCESLSLLQRNRKVSPSALQPLRTMAEIDSTYRQQIGTLSFTSSASSPSSSSTSTPASSSSKPTLFVLVDNVVGTAVTLAACHATLHSGLITDGWKEAGFKIWSVALTGTQLFYRLTDKTPEASAHVRNLPPVKLTPLKIKAFEKLKKEVNDGRFSSLKNNDPGFHITPRLLAALPDGVLKEYEKEKFERNFFGKGLTDNQTDLAQQKAPLTYARFLVMQREELTTKIASLPDKDKTGILTVLNDELKSVPEGTVVNAAYAGVTLTSTFLERMEAEDASDGGGTAYLKPVSNALDFSWRNVVFFKSEVIRQIAAELEMPLKDVAYVGETVTECLTDGMFNKVATGTSNGMTLGLRINLAIGITAVASHTDEVWCAMTDKQRKVAKRKQAEKTLVKDVFFDDPHMLKYAMGKYGEEGMQTMTLATLQSDAQSHAANQRWKKVEKLKEKLKKATQKVDELEQKLKAANLTDDDLEKLKKERSSAKEDAKREEEAAQNRSKAISKAQPSNRAKEATQKVDELEQKLKAANLTDGDLEKLKKELSSAKEAAKREKEAAVLHRLTLSLGGLTRQYNTVEQAGAEKGDVVYITTLAFKNDLIKEAKDVKNRFVNTQVARDTLAGKLRDLPDGEEQEKNDLEKKLMEAEDVLEEIAESVNQTRAQMKKSQKKRKRDLESVIAKAKKAKEGSMMS</sequence>
<feature type="compositionally biased region" description="Low complexity" evidence="1">
    <location>
        <begin position="194"/>
        <end position="213"/>
    </location>
</feature>
<feature type="region of interest" description="Disordered" evidence="1">
    <location>
        <begin position="193"/>
        <end position="213"/>
    </location>
</feature>
<feature type="compositionally biased region" description="Polar residues" evidence="1">
    <location>
        <begin position="646"/>
        <end position="659"/>
    </location>
</feature>
<evidence type="ECO:0000313" key="2">
    <source>
        <dbReference type="EMBL" id="GMH60976.1"/>
    </source>
</evidence>
<dbReference type="PANTHER" id="PTHR47357:SF1">
    <property type="entry name" value="SPINDLE POLE BODY COMPONENT 110"/>
    <property type="match status" value="1"/>
</dbReference>
<protein>
    <submittedName>
        <fullName evidence="2">Uncharacterized protein</fullName>
    </submittedName>
</protein>
<evidence type="ECO:0000313" key="3">
    <source>
        <dbReference type="Proteomes" id="UP001165082"/>
    </source>
</evidence>
<feature type="region of interest" description="Disordered" evidence="1">
    <location>
        <begin position="1"/>
        <end position="59"/>
    </location>
</feature>
<dbReference type="Proteomes" id="UP001165082">
    <property type="component" value="Unassembled WGS sequence"/>
</dbReference>
<reference evidence="2" key="1">
    <citation type="submission" date="2022-07" db="EMBL/GenBank/DDBJ databases">
        <title>Genome analysis of Parmales, a sister group of diatoms, reveals the evolutionary specialization of diatoms from phago-mixotrophs to photoautotrophs.</title>
        <authorList>
            <person name="Ban H."/>
            <person name="Sato S."/>
            <person name="Yoshikawa S."/>
            <person name="Kazumasa Y."/>
            <person name="Nakamura Y."/>
            <person name="Ichinomiya M."/>
            <person name="Saitoh K."/>
            <person name="Sato N."/>
            <person name="Blanc-Mathieu R."/>
            <person name="Endo H."/>
            <person name="Kuwata A."/>
            <person name="Ogata H."/>
        </authorList>
    </citation>
    <scope>NUCLEOTIDE SEQUENCE</scope>
</reference>
<accession>A0A9W6ZYX6</accession>
<feature type="region of interest" description="Disordered" evidence="1">
    <location>
        <begin position="805"/>
        <end position="839"/>
    </location>
</feature>
<proteinExistence type="predicted"/>
<dbReference type="GO" id="GO:0005856">
    <property type="term" value="C:cytoskeleton"/>
    <property type="evidence" value="ECO:0007669"/>
    <property type="project" value="TreeGrafter"/>
</dbReference>
<feature type="compositionally biased region" description="Basic and acidic residues" evidence="1">
    <location>
        <begin position="630"/>
        <end position="645"/>
    </location>
</feature>
<keyword evidence="3" id="KW-1185">Reference proteome</keyword>
<evidence type="ECO:0000256" key="1">
    <source>
        <dbReference type="SAM" id="MobiDB-lite"/>
    </source>
</evidence>
<name>A0A9W6ZYX6_9STRA</name>
<gene>
    <name evidence="2" type="ORF">TrRE_jg6523</name>
</gene>
<comment type="caution">
    <text evidence="2">The sequence shown here is derived from an EMBL/GenBank/DDBJ whole genome shotgun (WGS) entry which is preliminary data.</text>
</comment>
<organism evidence="2 3">
    <name type="scientific">Triparma retinervis</name>
    <dbReference type="NCBI Taxonomy" id="2557542"/>
    <lineage>
        <taxon>Eukaryota</taxon>
        <taxon>Sar</taxon>
        <taxon>Stramenopiles</taxon>
        <taxon>Ochrophyta</taxon>
        <taxon>Bolidophyceae</taxon>
        <taxon>Parmales</taxon>
        <taxon>Triparmaceae</taxon>
        <taxon>Triparma</taxon>
    </lineage>
</organism>